<feature type="domain" description="YknX-like beta-barrel" evidence="7">
    <location>
        <begin position="123"/>
        <end position="211"/>
    </location>
</feature>
<dbReference type="InterPro" id="IPR050739">
    <property type="entry name" value="MFP"/>
</dbReference>
<evidence type="ECO:0000256" key="5">
    <source>
        <dbReference type="ARBA" id="ARBA00023136"/>
    </source>
</evidence>
<dbReference type="PANTHER" id="PTHR30386">
    <property type="entry name" value="MEMBRANE FUSION SUBUNIT OF EMRAB-TOLC MULTIDRUG EFFLUX PUMP"/>
    <property type="match status" value="1"/>
</dbReference>
<evidence type="ECO:0000259" key="8">
    <source>
        <dbReference type="Pfam" id="PF25997"/>
    </source>
</evidence>
<protein>
    <submittedName>
        <fullName evidence="9">Efflux RND transporter periplasmic adaptor subunit</fullName>
    </submittedName>
</protein>
<dbReference type="Pfam" id="PF25990">
    <property type="entry name" value="Beta-barrel_YknX"/>
    <property type="match status" value="1"/>
</dbReference>
<feature type="transmembrane region" description="Helical" evidence="6">
    <location>
        <begin position="7"/>
        <end position="29"/>
    </location>
</feature>
<organism evidence="9 10">
    <name type="scientific">Paenibacillus hexagrammi</name>
    <dbReference type="NCBI Taxonomy" id="2908839"/>
    <lineage>
        <taxon>Bacteria</taxon>
        <taxon>Bacillati</taxon>
        <taxon>Bacillota</taxon>
        <taxon>Bacilli</taxon>
        <taxon>Bacillales</taxon>
        <taxon>Paenibacillaceae</taxon>
        <taxon>Paenibacillus</taxon>
    </lineage>
</organism>
<name>A0ABY3SCH4_9BACL</name>
<dbReference type="InterPro" id="IPR011053">
    <property type="entry name" value="Single_hybrid_motif"/>
</dbReference>
<dbReference type="Pfam" id="PF25997">
    <property type="entry name" value="BSH_YhbJ"/>
    <property type="match status" value="1"/>
</dbReference>
<evidence type="ECO:0000256" key="1">
    <source>
        <dbReference type="ARBA" id="ARBA00004167"/>
    </source>
</evidence>
<dbReference type="SUPFAM" id="SSF51230">
    <property type="entry name" value="Single hybrid motif"/>
    <property type="match status" value="1"/>
</dbReference>
<dbReference type="PANTHER" id="PTHR30386:SF26">
    <property type="entry name" value="TRANSPORT PROTEIN COMB"/>
    <property type="match status" value="1"/>
</dbReference>
<dbReference type="EMBL" id="CP090978">
    <property type="protein sequence ID" value="UJF31646.1"/>
    <property type="molecule type" value="Genomic_DNA"/>
</dbReference>
<feature type="domain" description="YhbJ barrel-sandwich hybrid" evidence="8">
    <location>
        <begin position="48"/>
        <end position="115"/>
    </location>
</feature>
<gene>
    <name evidence="9" type="ORF">L0M14_17860</name>
</gene>
<proteinExistence type="inferred from homology"/>
<comment type="similarity">
    <text evidence="2">Belongs to the membrane fusion protein (MFP) (TC 8.A.1) family.</text>
</comment>
<accession>A0ABY3SCH4</accession>
<evidence type="ECO:0000313" key="9">
    <source>
        <dbReference type="EMBL" id="UJF31646.1"/>
    </source>
</evidence>
<evidence type="ECO:0000256" key="3">
    <source>
        <dbReference type="ARBA" id="ARBA00022692"/>
    </source>
</evidence>
<keyword evidence="10" id="KW-1185">Reference proteome</keyword>
<evidence type="ECO:0000256" key="6">
    <source>
        <dbReference type="SAM" id="Phobius"/>
    </source>
</evidence>
<evidence type="ECO:0000259" key="7">
    <source>
        <dbReference type="Pfam" id="PF25990"/>
    </source>
</evidence>
<dbReference type="InterPro" id="IPR058635">
    <property type="entry name" value="BSH_YhbJ"/>
</dbReference>
<keyword evidence="3 6" id="KW-0812">Transmembrane</keyword>
<dbReference type="Gene3D" id="2.40.30.170">
    <property type="match status" value="1"/>
</dbReference>
<comment type="subcellular location">
    <subcellularLocation>
        <location evidence="1">Membrane</location>
        <topology evidence="1">Single-pass membrane protein</topology>
    </subcellularLocation>
</comment>
<evidence type="ECO:0000256" key="2">
    <source>
        <dbReference type="ARBA" id="ARBA00009477"/>
    </source>
</evidence>
<sequence length="213" mass="22320">MKGTARMVLLNVVLLVVLVGGGALGYYFYNQSINYLSTDNAQVTGEQVPISSSASGKLSDWYGDLGKRYSDGERIGAVLTPTGSVDITAPKGGTVVQQSAVTGALVSAGMPLAYLYDLDHLWVTANVKETDINDVKTGQAVDVYVDAFPGTTLSGRVDKIGLVTAGTFSLMPSSNTNGNYTKVTQVVPVTITLEGNRGLGIVPGMSVTARIHK</sequence>
<dbReference type="RefSeq" id="WP_235117991.1">
    <property type="nucleotide sequence ID" value="NZ_CP090978.1"/>
</dbReference>
<keyword evidence="5 6" id="KW-0472">Membrane</keyword>
<dbReference type="InterPro" id="IPR058636">
    <property type="entry name" value="Beta-barrel_YknX"/>
</dbReference>
<keyword evidence="4 6" id="KW-1133">Transmembrane helix</keyword>
<dbReference type="Proteomes" id="UP001649230">
    <property type="component" value="Chromosome"/>
</dbReference>
<evidence type="ECO:0000256" key="4">
    <source>
        <dbReference type="ARBA" id="ARBA00022989"/>
    </source>
</evidence>
<evidence type="ECO:0000313" key="10">
    <source>
        <dbReference type="Proteomes" id="UP001649230"/>
    </source>
</evidence>
<reference evidence="9 10" key="1">
    <citation type="journal article" date="2024" name="Int. J. Syst. Evol. Microbiol.">
        <title>Paenibacillus hexagrammi sp. nov., a novel bacterium isolated from the gut content of Hexagrammos agrammus.</title>
        <authorList>
            <person name="Jung H.K."/>
            <person name="Kim D.G."/>
            <person name="Zin H."/>
            <person name="Park J."/>
            <person name="Jung H."/>
            <person name="Kim Y.O."/>
            <person name="Kong H.J."/>
            <person name="Kim J.W."/>
            <person name="Kim Y.S."/>
        </authorList>
    </citation>
    <scope>NUCLEOTIDE SEQUENCE [LARGE SCALE GENOMIC DNA]</scope>
    <source>
        <strain evidence="9 10">YPD9-1</strain>
    </source>
</reference>